<keyword evidence="1" id="KW-0472">Membrane</keyword>
<reference evidence="2 3" key="1">
    <citation type="journal article" date="2014" name="Int. J. Syst. Evol. Microbiol.">
        <title>Complete genome sequence of Corynebacterium casei LMG S-19264T (=DSM 44701T), isolated from a smear-ripened cheese.</title>
        <authorList>
            <consortium name="US DOE Joint Genome Institute (JGI-PGF)"/>
            <person name="Walter F."/>
            <person name="Albersmeier A."/>
            <person name="Kalinowski J."/>
            <person name="Ruckert C."/>
        </authorList>
    </citation>
    <scope>NUCLEOTIDE SEQUENCE [LARGE SCALE GENOMIC DNA]</scope>
    <source>
        <strain evidence="2 3">NBRC 111766</strain>
    </source>
</reference>
<comment type="caution">
    <text evidence="2">The sequence shown here is derived from an EMBL/GenBank/DDBJ whole genome shotgun (WGS) entry which is preliminary data.</text>
</comment>
<feature type="transmembrane region" description="Helical" evidence="1">
    <location>
        <begin position="43"/>
        <end position="64"/>
    </location>
</feature>
<organism evidence="2 3">
    <name type="scientific">Cypionkella aquatica</name>
    <dbReference type="NCBI Taxonomy" id="1756042"/>
    <lineage>
        <taxon>Bacteria</taxon>
        <taxon>Pseudomonadati</taxon>
        <taxon>Pseudomonadota</taxon>
        <taxon>Alphaproteobacteria</taxon>
        <taxon>Rhodobacterales</taxon>
        <taxon>Paracoccaceae</taxon>
        <taxon>Cypionkella</taxon>
    </lineage>
</organism>
<evidence type="ECO:0000313" key="2">
    <source>
        <dbReference type="EMBL" id="GLS88249.1"/>
    </source>
</evidence>
<evidence type="ECO:0000313" key="3">
    <source>
        <dbReference type="Proteomes" id="UP001157355"/>
    </source>
</evidence>
<feature type="transmembrane region" description="Helical" evidence="1">
    <location>
        <begin position="12"/>
        <end position="31"/>
    </location>
</feature>
<keyword evidence="3" id="KW-1185">Reference proteome</keyword>
<sequence length="70" mass="7173">MGVGSRANLASIFSGDACIAVSAIGVTMVIINREIDLAIGALIRVLAVISGALAVSDALVWMAWVVSICR</sequence>
<proteinExistence type="predicted"/>
<keyword evidence="1" id="KW-1133">Transmembrane helix</keyword>
<dbReference type="AlphaFoldDB" id="A0AA37X2I7"/>
<evidence type="ECO:0000256" key="1">
    <source>
        <dbReference type="SAM" id="Phobius"/>
    </source>
</evidence>
<keyword evidence="1" id="KW-0812">Transmembrane</keyword>
<protein>
    <submittedName>
        <fullName evidence="2">Uncharacterized protein</fullName>
    </submittedName>
</protein>
<dbReference type="EMBL" id="BSPP01000011">
    <property type="protein sequence ID" value="GLS88249.1"/>
    <property type="molecule type" value="Genomic_DNA"/>
</dbReference>
<name>A0AA37X2I7_9RHOB</name>
<gene>
    <name evidence="2" type="ORF">GCM10010873_32230</name>
</gene>
<accession>A0AA37X2I7</accession>
<dbReference type="Proteomes" id="UP001157355">
    <property type="component" value="Unassembled WGS sequence"/>
</dbReference>